<reference evidence="4 5" key="1">
    <citation type="submission" date="2018-05" db="EMBL/GenBank/DDBJ databases">
        <title>Genomic Encyclopedia of Type Strains, Phase IV (KMG-IV): sequencing the most valuable type-strain genomes for metagenomic binning, comparative biology and taxonomic classification.</title>
        <authorList>
            <person name="Goeker M."/>
        </authorList>
    </citation>
    <scope>NUCLEOTIDE SEQUENCE [LARGE SCALE GENOMIC DNA]</scope>
    <source>
        <strain evidence="4 5">DSM 25134</strain>
    </source>
</reference>
<evidence type="ECO:0000313" key="4">
    <source>
        <dbReference type="EMBL" id="PXX46171.1"/>
    </source>
</evidence>
<dbReference type="AlphaFoldDB" id="A0A318JPN6"/>
<dbReference type="GO" id="GO:1990133">
    <property type="term" value="C:molybdopterin adenylyltransferase complex"/>
    <property type="evidence" value="ECO:0007669"/>
    <property type="project" value="TreeGrafter"/>
</dbReference>
<dbReference type="OrthoDB" id="9801945at2"/>
<dbReference type="UniPathway" id="UPA00344"/>
<dbReference type="InterPro" id="IPR016155">
    <property type="entry name" value="Mopterin_synth/thiamin_S_b"/>
</dbReference>
<dbReference type="GO" id="GO:0006777">
    <property type="term" value="P:Mo-molybdopterin cofactor biosynthetic process"/>
    <property type="evidence" value="ECO:0007669"/>
    <property type="project" value="InterPro"/>
</dbReference>
<evidence type="ECO:0000256" key="1">
    <source>
        <dbReference type="ARBA" id="ARBA00022741"/>
    </source>
</evidence>
<evidence type="ECO:0000256" key="3">
    <source>
        <dbReference type="ARBA" id="ARBA00024247"/>
    </source>
</evidence>
<protein>
    <recommendedName>
        <fullName evidence="3">Molybdopterin synthase sulfur carrier subunit</fullName>
    </recommendedName>
</protein>
<evidence type="ECO:0000313" key="5">
    <source>
        <dbReference type="Proteomes" id="UP000248395"/>
    </source>
</evidence>
<sequence length="83" mass="8945">MKLNMVYFARLKDSFGTSQESLETDATSVAELLVELRQRGGSWATELGHGKTFRVACNQELAGPDSALRDGDEVAIFPPVTGG</sequence>
<comment type="similarity">
    <text evidence="2">Belongs to the MoaD family.</text>
</comment>
<dbReference type="Pfam" id="PF02597">
    <property type="entry name" value="ThiS"/>
    <property type="match status" value="1"/>
</dbReference>
<comment type="caution">
    <text evidence="4">The sequence shown here is derived from an EMBL/GenBank/DDBJ whole genome shotgun (WGS) entry which is preliminary data.</text>
</comment>
<dbReference type="Gene3D" id="3.10.20.30">
    <property type="match status" value="1"/>
</dbReference>
<dbReference type="Proteomes" id="UP000248395">
    <property type="component" value="Unassembled WGS sequence"/>
</dbReference>
<dbReference type="InterPro" id="IPR044672">
    <property type="entry name" value="MOCS2A"/>
</dbReference>
<dbReference type="PANTHER" id="PTHR33359">
    <property type="entry name" value="MOLYBDOPTERIN SYNTHASE SULFUR CARRIER SUBUNIT"/>
    <property type="match status" value="1"/>
</dbReference>
<dbReference type="SUPFAM" id="SSF54285">
    <property type="entry name" value="MoaD/ThiS"/>
    <property type="match status" value="1"/>
</dbReference>
<keyword evidence="1" id="KW-0547">Nucleotide-binding</keyword>
<dbReference type="CDD" id="cd00754">
    <property type="entry name" value="Ubl_MoaD"/>
    <property type="match status" value="1"/>
</dbReference>
<dbReference type="RefSeq" id="WP_059285126.1">
    <property type="nucleotide sequence ID" value="NZ_LNQU01000015.1"/>
</dbReference>
<dbReference type="EMBL" id="QJKC01000009">
    <property type="protein sequence ID" value="PXX46171.1"/>
    <property type="molecule type" value="Genomic_DNA"/>
</dbReference>
<keyword evidence="5" id="KW-1185">Reference proteome</keyword>
<name>A0A318JPN6_9NEIS</name>
<dbReference type="InterPro" id="IPR003749">
    <property type="entry name" value="ThiS/MoaD-like"/>
</dbReference>
<evidence type="ECO:0000256" key="2">
    <source>
        <dbReference type="ARBA" id="ARBA00024200"/>
    </source>
</evidence>
<dbReference type="GO" id="GO:0000166">
    <property type="term" value="F:nucleotide binding"/>
    <property type="evidence" value="ECO:0007669"/>
    <property type="project" value="UniProtKB-KW"/>
</dbReference>
<accession>A0A318JPN6</accession>
<organism evidence="4 5">
    <name type="scientific">Aquitalea magnusonii</name>
    <dbReference type="NCBI Taxonomy" id="332411"/>
    <lineage>
        <taxon>Bacteria</taxon>
        <taxon>Pseudomonadati</taxon>
        <taxon>Pseudomonadota</taxon>
        <taxon>Betaproteobacteria</taxon>
        <taxon>Neisseriales</taxon>
        <taxon>Chromobacteriaceae</taxon>
        <taxon>Aquitalea</taxon>
    </lineage>
</organism>
<dbReference type="PANTHER" id="PTHR33359:SF1">
    <property type="entry name" value="MOLYBDOPTERIN SYNTHASE SULFUR CARRIER SUBUNIT"/>
    <property type="match status" value="1"/>
</dbReference>
<proteinExistence type="inferred from homology"/>
<gene>
    <name evidence="4" type="ORF">DFR38_10912</name>
</gene>
<dbReference type="InterPro" id="IPR012675">
    <property type="entry name" value="Beta-grasp_dom_sf"/>
</dbReference>